<evidence type="ECO:0000313" key="2">
    <source>
        <dbReference type="EMBL" id="MCL7041426.1"/>
    </source>
</evidence>
<dbReference type="PANTHER" id="PTHR33740:SF1">
    <property type="entry name" value="SLH DOMAIN PROTEIN"/>
    <property type="match status" value="1"/>
</dbReference>
<proteinExistence type="predicted"/>
<reference evidence="2" key="1">
    <citation type="submission" date="2022-03" db="EMBL/GenBank/DDBJ databases">
        <title>A functionally conserved STORR gene fusion in Papaver species that diverged 16.8 million years ago.</title>
        <authorList>
            <person name="Catania T."/>
        </authorList>
    </citation>
    <scope>NUCLEOTIDE SEQUENCE</scope>
    <source>
        <strain evidence="2">S-191538</strain>
    </source>
</reference>
<dbReference type="EMBL" id="JAJJMA010223709">
    <property type="protein sequence ID" value="MCL7041426.1"/>
    <property type="molecule type" value="Genomic_DNA"/>
</dbReference>
<name>A0AA41VHL0_PAPNU</name>
<evidence type="ECO:0008006" key="4">
    <source>
        <dbReference type="Google" id="ProtNLM"/>
    </source>
</evidence>
<gene>
    <name evidence="2" type="ORF">MKW94_001789</name>
</gene>
<evidence type="ECO:0000256" key="1">
    <source>
        <dbReference type="SAM" id="Phobius"/>
    </source>
</evidence>
<sequence>MSSCLQSSSPFLLIHRNHRSFDLLRTSSSSIFYSSNHHPLINFKISRHRKLRLFASVSETKLEEPASWLPSESNANDGFGGWAIIQTANDQDKKKKGFPSFLLVGVGASVAILLATVSYFSFSKKGFRVQFSSPQGRVSQSTSLQEVAVSNVSNVESTVKDSSSESIAHIANDHVSASIEKLHRLVIPAAVDSTQQEAILLLKKLKIVEDDIKAHELCTRREYARWLVKANSVLERNPKNRISASMLLAGSLVEAFDDVSLEDPDYWSIQALAEAGLVQSKLSIKSSDQNKSVNYFPESFISRFDLLNWKAQLDHSSIPGIEEKMSRKKVNLMDVKAISDDASVALFMDLEAGDNSVLRKVFGQSRRFQPDKPATVAQAAVALTSGRMASAIVTLLSRMEAEDLSRNVEMEVIRTDLLMRGDIQSFWDVKMDEVKACAMEAATHFQTALLNLEQEKNLQDKFQGEYLKEKAALDCQRQLLLCLKVEVSEMSERLESEKTSFLAEQKDLEIISNDVKAKQEEIIEVKSILEAEIEALRILRSWVEDEARRNQARAQVLEQVGKRWKWDEQD</sequence>
<accession>A0AA41VHL0</accession>
<keyword evidence="3" id="KW-1185">Reference proteome</keyword>
<protein>
    <recommendedName>
        <fullName evidence="4">SLH domain-containing protein</fullName>
    </recommendedName>
</protein>
<keyword evidence="1" id="KW-0812">Transmembrane</keyword>
<dbReference type="Proteomes" id="UP001177140">
    <property type="component" value="Unassembled WGS sequence"/>
</dbReference>
<comment type="caution">
    <text evidence="2">The sequence shown here is derived from an EMBL/GenBank/DDBJ whole genome shotgun (WGS) entry which is preliminary data.</text>
</comment>
<dbReference type="PANTHER" id="PTHR33740">
    <property type="entry name" value="GPI-ANCHORED ADHESIN-LIKE PROTEIN"/>
    <property type="match status" value="1"/>
</dbReference>
<dbReference type="AlphaFoldDB" id="A0AA41VHL0"/>
<evidence type="ECO:0000313" key="3">
    <source>
        <dbReference type="Proteomes" id="UP001177140"/>
    </source>
</evidence>
<organism evidence="2 3">
    <name type="scientific">Papaver nudicaule</name>
    <name type="common">Iceland poppy</name>
    <dbReference type="NCBI Taxonomy" id="74823"/>
    <lineage>
        <taxon>Eukaryota</taxon>
        <taxon>Viridiplantae</taxon>
        <taxon>Streptophyta</taxon>
        <taxon>Embryophyta</taxon>
        <taxon>Tracheophyta</taxon>
        <taxon>Spermatophyta</taxon>
        <taxon>Magnoliopsida</taxon>
        <taxon>Ranunculales</taxon>
        <taxon>Papaveraceae</taxon>
        <taxon>Papaveroideae</taxon>
        <taxon>Papaver</taxon>
    </lineage>
</organism>
<keyword evidence="1" id="KW-0472">Membrane</keyword>
<feature type="transmembrane region" description="Helical" evidence="1">
    <location>
        <begin position="101"/>
        <end position="122"/>
    </location>
</feature>
<keyword evidence="1" id="KW-1133">Transmembrane helix</keyword>